<dbReference type="InterPro" id="IPR042185">
    <property type="entry name" value="Serpin_sf_2"/>
</dbReference>
<proteinExistence type="inferred from homology"/>
<dbReference type="InterPro" id="IPR036186">
    <property type="entry name" value="Serpin_sf"/>
</dbReference>
<dbReference type="SUPFAM" id="SSF56574">
    <property type="entry name" value="Serpins"/>
    <property type="match status" value="1"/>
</dbReference>
<dbReference type="STRING" id="913774.A0A0C3GME9"/>
<dbReference type="CDD" id="cd00172">
    <property type="entry name" value="serpin"/>
    <property type="match status" value="1"/>
</dbReference>
<dbReference type="Gene3D" id="2.30.39.10">
    <property type="entry name" value="Alpha-1-antitrypsin, domain 1"/>
    <property type="match status" value="1"/>
</dbReference>
<dbReference type="Proteomes" id="UP000054321">
    <property type="component" value="Unassembled WGS sequence"/>
</dbReference>
<dbReference type="InterPro" id="IPR042178">
    <property type="entry name" value="Serpin_sf_1"/>
</dbReference>
<protein>
    <recommendedName>
        <fullName evidence="3">Serpin domain-containing protein</fullName>
    </recommendedName>
</protein>
<dbReference type="PANTHER" id="PTHR11461:SF211">
    <property type="entry name" value="GH10112P-RELATED"/>
    <property type="match status" value="1"/>
</dbReference>
<keyword evidence="5" id="KW-1185">Reference proteome</keyword>
<gene>
    <name evidence="4" type="ORF">OIDMADRAFT_208703</name>
</gene>
<dbReference type="HOGENOM" id="CLU_023330_0_2_1"/>
<dbReference type="EMBL" id="KN832908">
    <property type="protein sequence ID" value="KIM92719.1"/>
    <property type="molecule type" value="Genomic_DNA"/>
</dbReference>
<dbReference type="PANTHER" id="PTHR11461">
    <property type="entry name" value="SERINE PROTEASE INHIBITOR, SERPIN"/>
    <property type="match status" value="1"/>
</dbReference>
<organism evidence="4 5">
    <name type="scientific">Oidiodendron maius (strain Zn)</name>
    <dbReference type="NCBI Taxonomy" id="913774"/>
    <lineage>
        <taxon>Eukaryota</taxon>
        <taxon>Fungi</taxon>
        <taxon>Dikarya</taxon>
        <taxon>Ascomycota</taxon>
        <taxon>Pezizomycotina</taxon>
        <taxon>Leotiomycetes</taxon>
        <taxon>Leotiomycetes incertae sedis</taxon>
        <taxon>Myxotrichaceae</taxon>
        <taxon>Oidiodendron</taxon>
    </lineage>
</organism>
<name>A0A0C3GME9_OIDMZ</name>
<comment type="similarity">
    <text evidence="1 2">Belongs to the serpin family.</text>
</comment>
<dbReference type="Gene3D" id="3.30.497.10">
    <property type="entry name" value="Antithrombin, subunit I, domain 2"/>
    <property type="match status" value="1"/>
</dbReference>
<feature type="domain" description="Serpin" evidence="3">
    <location>
        <begin position="1"/>
        <end position="326"/>
    </location>
</feature>
<dbReference type="Pfam" id="PF00079">
    <property type="entry name" value="Serpin"/>
    <property type="match status" value="1"/>
</dbReference>
<dbReference type="AlphaFoldDB" id="A0A0C3GME9"/>
<evidence type="ECO:0000256" key="2">
    <source>
        <dbReference type="RuleBase" id="RU000411"/>
    </source>
</evidence>
<dbReference type="InterPro" id="IPR000215">
    <property type="entry name" value="Serpin_fam"/>
</dbReference>
<evidence type="ECO:0000313" key="5">
    <source>
        <dbReference type="Proteomes" id="UP000054321"/>
    </source>
</evidence>
<evidence type="ECO:0000256" key="1">
    <source>
        <dbReference type="ARBA" id="ARBA00009500"/>
    </source>
</evidence>
<sequence>MLAGAADATKKRDLSTKLGVQPDGTVENEFAMLLSSLAVDKTGSPLAIANGVFTDESITLYQKYVDFLATFKASITQYPSLPAAVDDINAWISDNTLQLIQEMLSKGALKSTHVVLVNAIAFKGMWIEPFNPSETKNHPFYATERHKISVKMMFRHDAAVLSFKAPTFTALCLPYKSATITSATSLIAFLPNKGVNLRTALDDISSTKITLARFSKIEYRRLGFPRFELRSDLSVLDVLQSLGYPIKGSYSQMGTGGNRVDKVLHRAVVKVDEEGTVAVAATAVLMTRGRVMRQTKPDLIFDRPFAFTIVENKTNTVLFVGMFSVQ</sequence>
<dbReference type="InParanoid" id="A0A0C3GME9"/>
<accession>A0A0C3GME9</accession>
<dbReference type="GO" id="GO:0004867">
    <property type="term" value="F:serine-type endopeptidase inhibitor activity"/>
    <property type="evidence" value="ECO:0007669"/>
    <property type="project" value="InterPro"/>
</dbReference>
<reference evidence="4 5" key="1">
    <citation type="submission" date="2014-04" db="EMBL/GenBank/DDBJ databases">
        <authorList>
            <consortium name="DOE Joint Genome Institute"/>
            <person name="Kuo A."/>
            <person name="Martino E."/>
            <person name="Perotto S."/>
            <person name="Kohler A."/>
            <person name="Nagy L.G."/>
            <person name="Floudas D."/>
            <person name="Copeland A."/>
            <person name="Barry K.W."/>
            <person name="Cichocki N."/>
            <person name="Veneault-Fourrey C."/>
            <person name="LaButti K."/>
            <person name="Lindquist E.A."/>
            <person name="Lipzen A."/>
            <person name="Lundell T."/>
            <person name="Morin E."/>
            <person name="Murat C."/>
            <person name="Sun H."/>
            <person name="Tunlid A."/>
            <person name="Henrissat B."/>
            <person name="Grigoriev I.V."/>
            <person name="Hibbett D.S."/>
            <person name="Martin F."/>
            <person name="Nordberg H.P."/>
            <person name="Cantor M.N."/>
            <person name="Hua S.X."/>
        </authorList>
    </citation>
    <scope>NUCLEOTIDE SEQUENCE [LARGE SCALE GENOMIC DNA]</scope>
    <source>
        <strain evidence="4 5">Zn</strain>
    </source>
</reference>
<evidence type="ECO:0000313" key="4">
    <source>
        <dbReference type="EMBL" id="KIM92719.1"/>
    </source>
</evidence>
<dbReference type="InterPro" id="IPR023796">
    <property type="entry name" value="Serpin_dom"/>
</dbReference>
<dbReference type="SMART" id="SM00093">
    <property type="entry name" value="SERPIN"/>
    <property type="match status" value="1"/>
</dbReference>
<dbReference type="OrthoDB" id="1063785at2759"/>
<reference evidence="5" key="2">
    <citation type="submission" date="2015-01" db="EMBL/GenBank/DDBJ databases">
        <title>Evolutionary Origins and Diversification of the Mycorrhizal Mutualists.</title>
        <authorList>
            <consortium name="DOE Joint Genome Institute"/>
            <consortium name="Mycorrhizal Genomics Consortium"/>
            <person name="Kohler A."/>
            <person name="Kuo A."/>
            <person name="Nagy L.G."/>
            <person name="Floudas D."/>
            <person name="Copeland A."/>
            <person name="Barry K.W."/>
            <person name="Cichocki N."/>
            <person name="Veneault-Fourrey C."/>
            <person name="LaButti K."/>
            <person name="Lindquist E.A."/>
            <person name="Lipzen A."/>
            <person name="Lundell T."/>
            <person name="Morin E."/>
            <person name="Murat C."/>
            <person name="Riley R."/>
            <person name="Ohm R."/>
            <person name="Sun H."/>
            <person name="Tunlid A."/>
            <person name="Henrissat B."/>
            <person name="Grigoriev I.V."/>
            <person name="Hibbett D.S."/>
            <person name="Martin F."/>
        </authorList>
    </citation>
    <scope>NUCLEOTIDE SEQUENCE [LARGE SCALE GENOMIC DNA]</scope>
    <source>
        <strain evidence="5">Zn</strain>
    </source>
</reference>
<evidence type="ECO:0000259" key="3">
    <source>
        <dbReference type="SMART" id="SM00093"/>
    </source>
</evidence>